<dbReference type="PANTHER" id="PTHR10010">
    <property type="entry name" value="SOLUTE CARRIER FAMILY 34 SODIUM PHOSPHATE , MEMBER 2-RELATED"/>
    <property type="match status" value="1"/>
</dbReference>
<feature type="transmembrane region" description="Helical" evidence="6">
    <location>
        <begin position="64"/>
        <end position="87"/>
    </location>
</feature>
<feature type="transmembrane region" description="Helical" evidence="6">
    <location>
        <begin position="284"/>
        <end position="305"/>
    </location>
</feature>
<feature type="transmembrane region" description="Helical" evidence="6">
    <location>
        <begin position="175"/>
        <end position="198"/>
    </location>
</feature>
<keyword evidence="3 6" id="KW-0812">Transmembrane</keyword>
<keyword evidence="5 6" id="KW-0472">Membrane</keyword>
<dbReference type="AlphaFoldDB" id="A0A1I6EB47"/>
<evidence type="ECO:0000256" key="6">
    <source>
        <dbReference type="SAM" id="Phobius"/>
    </source>
</evidence>
<proteinExistence type="predicted"/>
<dbReference type="OrthoDB" id="9763003at2"/>
<accession>A0A1I6EB47</accession>
<evidence type="ECO:0000256" key="3">
    <source>
        <dbReference type="ARBA" id="ARBA00022692"/>
    </source>
</evidence>
<dbReference type="InterPro" id="IPR003841">
    <property type="entry name" value="Na/Pi_transpt"/>
</dbReference>
<dbReference type="Proteomes" id="UP000199584">
    <property type="component" value="Unassembled WGS sequence"/>
</dbReference>
<dbReference type="GO" id="GO:0044341">
    <property type="term" value="P:sodium-dependent phosphate transport"/>
    <property type="evidence" value="ECO:0007669"/>
    <property type="project" value="InterPro"/>
</dbReference>
<reference evidence="8" key="1">
    <citation type="submission" date="2016-10" db="EMBL/GenBank/DDBJ databases">
        <authorList>
            <person name="Varghese N."/>
            <person name="Submissions S."/>
        </authorList>
    </citation>
    <scope>NUCLEOTIDE SEQUENCE [LARGE SCALE GENOMIC DNA]</scope>
    <source>
        <strain evidence="8">DSM 3669</strain>
    </source>
</reference>
<comment type="subcellular location">
    <subcellularLocation>
        <location evidence="1">Cell membrane</location>
        <topology evidence="1">Multi-pass membrane protein</topology>
    </subcellularLocation>
</comment>
<dbReference type="EMBL" id="FOYM01000033">
    <property type="protein sequence ID" value="SFR14801.1"/>
    <property type="molecule type" value="Genomic_DNA"/>
</dbReference>
<evidence type="ECO:0000313" key="7">
    <source>
        <dbReference type="EMBL" id="SFR14801.1"/>
    </source>
</evidence>
<feature type="transmembrane region" description="Helical" evidence="6">
    <location>
        <begin position="210"/>
        <end position="231"/>
    </location>
</feature>
<evidence type="ECO:0000256" key="2">
    <source>
        <dbReference type="ARBA" id="ARBA00022475"/>
    </source>
</evidence>
<evidence type="ECO:0000256" key="1">
    <source>
        <dbReference type="ARBA" id="ARBA00004651"/>
    </source>
</evidence>
<feature type="transmembrane region" description="Helical" evidence="6">
    <location>
        <begin position="99"/>
        <end position="121"/>
    </location>
</feature>
<keyword evidence="2" id="KW-1003">Cell membrane</keyword>
<dbReference type="NCBIfam" id="NF037997">
    <property type="entry name" value="Na_Pi_symport"/>
    <property type="match status" value="1"/>
</dbReference>
<feature type="transmembrane region" description="Helical" evidence="6">
    <location>
        <begin position="36"/>
        <end position="58"/>
    </location>
</feature>
<sequence>MFTVLGVCTGLYMLLKGMNVMKVGLENLSREKMRRALANLTATPVTAALTGMVLTMLAQSSTAISVLTVGFVNAGLLNLVQAVGILLGANVGTCITVQLISFDLLHLALPAAAAGAVLWLLGRQNPYGQLGRALFGFGAVFAGLHLMAAALAPLQHAPWFTGALVSLQRNAALSVVAGALAAALLHSSAAATGIVMLLSNQNLIELPTAVAIVLGNNIGTCITAVLASLSGSRAGKQVAAAHVLLNVLGALLFLPLLYPFALLAGCTADSLPRQVANAHTLFNITSSLVVLPVIYHFTALVRLVVPDRLR</sequence>
<dbReference type="NCBIfam" id="TIGR00704">
    <property type="entry name" value="NaPi_cotrn_rel"/>
    <property type="match status" value="1"/>
</dbReference>
<keyword evidence="4 6" id="KW-1133">Transmembrane helix</keyword>
<dbReference type="InterPro" id="IPR004633">
    <property type="entry name" value="NaPi_cotrn-rel/YqeW-like"/>
</dbReference>
<gene>
    <name evidence="7" type="ORF">SAMN05660706_13322</name>
</gene>
<evidence type="ECO:0000256" key="5">
    <source>
        <dbReference type="ARBA" id="ARBA00023136"/>
    </source>
</evidence>
<evidence type="ECO:0000256" key="4">
    <source>
        <dbReference type="ARBA" id="ARBA00022989"/>
    </source>
</evidence>
<dbReference type="PANTHER" id="PTHR10010:SF46">
    <property type="entry name" value="SODIUM-DEPENDENT PHOSPHATE TRANSPORT PROTEIN 2B"/>
    <property type="match status" value="1"/>
</dbReference>
<protein>
    <submittedName>
        <fullName evidence="7">Phosphate:Na+ symporter</fullName>
    </submittedName>
</protein>
<dbReference type="RefSeq" id="WP_092486717.1">
    <property type="nucleotide sequence ID" value="NZ_FOYM01000033.1"/>
</dbReference>
<dbReference type="GO" id="GO:0005436">
    <property type="term" value="F:sodium:phosphate symporter activity"/>
    <property type="evidence" value="ECO:0007669"/>
    <property type="project" value="InterPro"/>
</dbReference>
<feature type="transmembrane region" description="Helical" evidence="6">
    <location>
        <begin position="133"/>
        <end position="154"/>
    </location>
</feature>
<dbReference type="Pfam" id="PF02690">
    <property type="entry name" value="Na_Pi_cotrans"/>
    <property type="match status" value="2"/>
</dbReference>
<organism evidence="7 8">
    <name type="scientific">Desulfoscipio geothermicus DSM 3669</name>
    <dbReference type="NCBI Taxonomy" id="1121426"/>
    <lineage>
        <taxon>Bacteria</taxon>
        <taxon>Bacillati</taxon>
        <taxon>Bacillota</taxon>
        <taxon>Clostridia</taxon>
        <taxon>Eubacteriales</taxon>
        <taxon>Desulfallaceae</taxon>
        <taxon>Desulfoscipio</taxon>
    </lineage>
</organism>
<name>A0A1I6EB47_9FIRM</name>
<keyword evidence="8" id="KW-1185">Reference proteome</keyword>
<feature type="transmembrane region" description="Helical" evidence="6">
    <location>
        <begin position="243"/>
        <end position="264"/>
    </location>
</feature>
<dbReference type="GO" id="GO:0005886">
    <property type="term" value="C:plasma membrane"/>
    <property type="evidence" value="ECO:0007669"/>
    <property type="project" value="UniProtKB-SubCell"/>
</dbReference>
<evidence type="ECO:0000313" key="8">
    <source>
        <dbReference type="Proteomes" id="UP000199584"/>
    </source>
</evidence>